<evidence type="ECO:0000256" key="1">
    <source>
        <dbReference type="ARBA" id="ARBA00022603"/>
    </source>
</evidence>
<dbReference type="Proteomes" id="UP000009173">
    <property type="component" value="Chromosome"/>
</dbReference>
<evidence type="ECO:0000256" key="7">
    <source>
        <dbReference type="SAM" id="MobiDB-lite"/>
    </source>
</evidence>
<comment type="function">
    <text evidence="5">Catalyzes the S-adenosyl-L-methionine-dependent formation of N(1)-methyladenine at position 58 (m1A58) in tRNA.</text>
</comment>
<accession>A0A0H3A5P2</accession>
<evidence type="ECO:0000256" key="2">
    <source>
        <dbReference type="ARBA" id="ARBA00022679"/>
    </source>
</evidence>
<evidence type="ECO:0000313" key="9">
    <source>
        <dbReference type="EMBL" id="ABM27346.1"/>
    </source>
</evidence>
<dbReference type="GO" id="GO:0031515">
    <property type="term" value="C:tRNA (m1A) methyltransferase complex"/>
    <property type="evidence" value="ECO:0007669"/>
    <property type="project" value="UniProtKB-UniRule"/>
</dbReference>
<evidence type="ECO:0000256" key="3">
    <source>
        <dbReference type="ARBA" id="ARBA00022691"/>
    </source>
</evidence>
<dbReference type="PROSITE" id="PS51620">
    <property type="entry name" value="SAM_TRM61"/>
    <property type="match status" value="1"/>
</dbReference>
<dbReference type="SUPFAM" id="SSF53335">
    <property type="entry name" value="S-adenosyl-L-methionine-dependent methyltransferases"/>
    <property type="match status" value="1"/>
</dbReference>
<dbReference type="GO" id="GO:0160107">
    <property type="term" value="F:tRNA (adenine(58)-N1)-methyltransferase activity"/>
    <property type="evidence" value="ECO:0007669"/>
    <property type="project" value="UniProtKB-EC"/>
</dbReference>
<comment type="catalytic activity">
    <reaction evidence="5">
        <text>adenosine(58) in tRNA + S-adenosyl-L-methionine = N(1)-methyladenosine(58) in tRNA + S-adenosyl-L-homocysteine + H(+)</text>
        <dbReference type="Rhea" id="RHEA:43152"/>
        <dbReference type="Rhea" id="RHEA-COMP:10365"/>
        <dbReference type="Rhea" id="RHEA-COMP:10366"/>
        <dbReference type="ChEBI" id="CHEBI:15378"/>
        <dbReference type="ChEBI" id="CHEBI:57856"/>
        <dbReference type="ChEBI" id="CHEBI:59789"/>
        <dbReference type="ChEBI" id="CHEBI:74411"/>
        <dbReference type="ChEBI" id="CHEBI:74491"/>
        <dbReference type="EC" id="2.1.1.220"/>
    </reaction>
</comment>
<dbReference type="PANTHER" id="PTHR12133:SF1">
    <property type="entry name" value="TRNA (ADENINE(58)-N(1))-METHYLTRANSFERASE, MITOCHONDRIAL"/>
    <property type="match status" value="1"/>
</dbReference>
<dbReference type="HOGENOM" id="CLU_025402_0_1_7"/>
<reference evidence="10" key="1">
    <citation type="journal article" date="2009" name="Environ. Microbiol.">
        <title>Contribution of mobile genetic elements to Desulfovibrio vulgaris genome plasticity.</title>
        <authorList>
            <person name="Walker C.B."/>
            <person name="Stolyar S."/>
            <person name="Chivian D."/>
            <person name="Pinel N."/>
            <person name="Gabster J.A."/>
            <person name="Dehal P.S."/>
            <person name="He Z."/>
            <person name="Yang Z.K."/>
            <person name="Yen H.C."/>
            <person name="Zhou J."/>
            <person name="Wall J.D."/>
            <person name="Hazen T.C."/>
            <person name="Arkin A.P."/>
            <person name="Stahl D.A."/>
        </authorList>
    </citation>
    <scope>NUCLEOTIDE SEQUENCE [LARGE SCALE GENOMIC DNA]</scope>
    <source>
        <strain evidence="10">DP4</strain>
    </source>
</reference>
<name>A0A0H3A5P2_NITV4</name>
<dbReference type="EC" id="2.1.1.220" evidence="5"/>
<dbReference type="PIRSF" id="PIRSF017269">
    <property type="entry name" value="GCD14"/>
    <property type="match status" value="1"/>
</dbReference>
<dbReference type="InterPro" id="IPR014816">
    <property type="entry name" value="tRNA_MeTrfase_Gcd14"/>
</dbReference>
<dbReference type="PANTHER" id="PTHR12133">
    <property type="entry name" value="TRNA (ADENINE(58)-N(1))-METHYLTRANSFERASE"/>
    <property type="match status" value="1"/>
</dbReference>
<feature type="compositionally biased region" description="Basic and acidic residues" evidence="7">
    <location>
        <begin position="267"/>
        <end position="278"/>
    </location>
</feature>
<dbReference type="Gene3D" id="3.10.330.20">
    <property type="match status" value="1"/>
</dbReference>
<feature type="domain" description="tRNA (adenine(58)-N(1))-methyltransferase catalytic subunit TRM61 C-terminal" evidence="8">
    <location>
        <begin position="68"/>
        <end position="228"/>
    </location>
</feature>
<organism evidence="9 10">
    <name type="scientific">Nitratidesulfovibrio vulgaris (strain DP4)</name>
    <name type="common">Desulfovibrio vulgaris</name>
    <dbReference type="NCBI Taxonomy" id="391774"/>
    <lineage>
        <taxon>Bacteria</taxon>
        <taxon>Pseudomonadati</taxon>
        <taxon>Thermodesulfobacteriota</taxon>
        <taxon>Desulfovibrionia</taxon>
        <taxon>Desulfovibrionales</taxon>
        <taxon>Desulfovibrionaceae</taxon>
        <taxon>Nitratidesulfovibrio</taxon>
    </lineage>
</organism>
<keyword evidence="1 5" id="KW-0489">Methyltransferase</keyword>
<dbReference type="AlphaFoldDB" id="A0A0H3A5P2"/>
<protein>
    <recommendedName>
        <fullName evidence="5">tRNA (adenine(58)-N(1))-methyltransferase TrmI</fullName>
        <ecNumber evidence="5">2.1.1.220</ecNumber>
    </recommendedName>
</protein>
<dbReference type="KEGG" id="dvl:Dvul_0323"/>
<proteinExistence type="inferred from homology"/>
<dbReference type="RefSeq" id="WP_011791540.1">
    <property type="nucleotide sequence ID" value="NC_008751.1"/>
</dbReference>
<dbReference type="EMBL" id="CP000527">
    <property type="protein sequence ID" value="ABM27346.1"/>
    <property type="molecule type" value="Genomic_DNA"/>
</dbReference>
<dbReference type="Pfam" id="PF08704">
    <property type="entry name" value="GCD14"/>
    <property type="match status" value="1"/>
</dbReference>
<feature type="binding site" evidence="6">
    <location>
        <position position="154"/>
    </location>
    <ligand>
        <name>S-adenosyl-L-methionine</name>
        <dbReference type="ChEBI" id="CHEBI:59789"/>
    </ligand>
</feature>
<evidence type="ECO:0000256" key="4">
    <source>
        <dbReference type="ARBA" id="ARBA00022694"/>
    </source>
</evidence>
<dbReference type="InterPro" id="IPR029063">
    <property type="entry name" value="SAM-dependent_MTases_sf"/>
</dbReference>
<comment type="similarity">
    <text evidence="5">Belongs to the class I-like SAM-binding methyltransferase superfamily. TRM61 family.</text>
</comment>
<sequence length="297" mass="33042">MPEYGKLVILINPRGKRYLRRVVEGEDMHGNDGIIAMSDIAAADFGTEVRSTKGVPYRVLEPTIHDLVRGVKRQTQVIYPKDIGYICMRLGVGPGRTIVEAGSGSGSLTLALSWFAGPTGRIYTHEAREEFMKLARRNLDWAGLGENVTLIHRDIAEGFDVTGADALFLDVRTPWEYLDNAVKAVKSGAMLGFLLPTVAQVSQLLHGLERGPFDEIEVSEILVRRWKPVADRLRPEDRMIAHTGFLVFARHQERSADWDSFRKLGTRERKQEAARQERLGLGGDGEAGGVDDADFVE</sequence>
<feature type="binding site" evidence="6">
    <location>
        <position position="126"/>
    </location>
    <ligand>
        <name>S-adenosyl-L-methionine</name>
        <dbReference type="ChEBI" id="CHEBI:59789"/>
    </ligand>
</feature>
<evidence type="ECO:0000259" key="8">
    <source>
        <dbReference type="Pfam" id="PF08704"/>
    </source>
</evidence>
<feature type="binding site" evidence="6">
    <location>
        <position position="170"/>
    </location>
    <ligand>
        <name>S-adenosyl-L-methionine</name>
        <dbReference type="ChEBI" id="CHEBI:59789"/>
    </ligand>
</feature>
<evidence type="ECO:0000256" key="6">
    <source>
        <dbReference type="PIRSR" id="PIRSR017269-1"/>
    </source>
</evidence>
<evidence type="ECO:0000313" key="10">
    <source>
        <dbReference type="Proteomes" id="UP000009173"/>
    </source>
</evidence>
<keyword evidence="4 5" id="KW-0819">tRNA processing</keyword>
<gene>
    <name evidence="9" type="ordered locus">Dvul_0323</name>
</gene>
<comment type="subunit">
    <text evidence="5">Homotetramer composed of a dimer of dimers.</text>
</comment>
<feature type="region of interest" description="Disordered" evidence="7">
    <location>
        <begin position="267"/>
        <end position="297"/>
    </location>
</feature>
<dbReference type="InterPro" id="IPR049470">
    <property type="entry name" value="TRM61_C"/>
</dbReference>
<keyword evidence="2 5" id="KW-0808">Transferase</keyword>
<dbReference type="CDD" id="cd02440">
    <property type="entry name" value="AdoMet_MTases"/>
    <property type="match status" value="1"/>
</dbReference>
<dbReference type="GO" id="GO:0030488">
    <property type="term" value="P:tRNA methylation"/>
    <property type="evidence" value="ECO:0007669"/>
    <property type="project" value="InterPro"/>
</dbReference>
<evidence type="ECO:0000256" key="5">
    <source>
        <dbReference type="PIRNR" id="PIRNR017269"/>
    </source>
</evidence>
<feature type="binding site" evidence="6">
    <location>
        <begin position="105"/>
        <end position="108"/>
    </location>
    <ligand>
        <name>S-adenosyl-L-methionine</name>
        <dbReference type="ChEBI" id="CHEBI:59789"/>
    </ligand>
</feature>
<dbReference type="Gene3D" id="3.40.50.150">
    <property type="entry name" value="Vaccinia Virus protein VP39"/>
    <property type="match status" value="1"/>
</dbReference>
<keyword evidence="3 5" id="KW-0949">S-adenosyl-L-methionine</keyword>